<evidence type="ECO:0000256" key="9">
    <source>
        <dbReference type="ARBA" id="ARBA00023204"/>
    </source>
</evidence>
<keyword evidence="8" id="KW-0238">DNA-binding</keyword>
<dbReference type="Pfam" id="PF21445">
    <property type="entry name" value="ADDB_N"/>
    <property type="match status" value="1"/>
</dbReference>
<dbReference type="Gene3D" id="3.40.50.300">
    <property type="entry name" value="P-loop containing nucleotide triphosphate hydrolases"/>
    <property type="match status" value="2"/>
</dbReference>
<keyword evidence="3" id="KW-0227">DNA damage</keyword>
<evidence type="ECO:0000256" key="1">
    <source>
        <dbReference type="ARBA" id="ARBA00022722"/>
    </source>
</evidence>
<evidence type="ECO:0000256" key="4">
    <source>
        <dbReference type="ARBA" id="ARBA00022801"/>
    </source>
</evidence>
<evidence type="ECO:0000313" key="13">
    <source>
        <dbReference type="Proteomes" id="UP000531840"/>
    </source>
</evidence>
<gene>
    <name evidence="12" type="ORF">HZY85_06150</name>
</gene>
<reference evidence="12 13" key="1">
    <citation type="submission" date="2020-07" db="EMBL/GenBank/DDBJ databases">
        <title>MOT database genomes.</title>
        <authorList>
            <person name="Joseph S."/>
            <person name="Aduse-Opoku J."/>
            <person name="Hashim A."/>
            <person name="Wade W."/>
            <person name="Curtis M."/>
        </authorList>
    </citation>
    <scope>NUCLEOTIDE SEQUENCE [LARGE SCALE GENOMIC DNA]</scope>
    <source>
        <strain evidence="12 13">CIP 106318</strain>
    </source>
</reference>
<accession>A0ABX2SZH7</accession>
<keyword evidence="5" id="KW-0347">Helicase</keyword>
<protein>
    <submittedName>
        <fullName evidence="12">PD-(D/E)XK nuclease family protein</fullName>
    </submittedName>
</protein>
<dbReference type="Proteomes" id="UP000531840">
    <property type="component" value="Unassembled WGS sequence"/>
</dbReference>
<organism evidence="12 13">
    <name type="scientific">Gemelliphila palaticanis</name>
    <dbReference type="NCBI Taxonomy" id="81950"/>
    <lineage>
        <taxon>Bacteria</taxon>
        <taxon>Bacillati</taxon>
        <taxon>Bacillota</taxon>
        <taxon>Bacilli</taxon>
        <taxon>Bacillales</taxon>
        <taxon>Gemellaceae</taxon>
        <taxon>Gemelliphila</taxon>
    </lineage>
</organism>
<keyword evidence="4" id="KW-0378">Hydrolase</keyword>
<evidence type="ECO:0000313" key="12">
    <source>
        <dbReference type="EMBL" id="NYS47768.1"/>
    </source>
</evidence>
<comment type="caution">
    <text evidence="12">The sequence shown here is derived from an EMBL/GenBank/DDBJ whole genome shotgun (WGS) entry which is preliminary data.</text>
</comment>
<sequence>MSLEIILAPSGLGKTEYILEDIDKNRKNNKIIILTPEQNGYNFEKILCERFSATFNIDVMNFNSFSRMIAKKLFMDSKDILKTEVKYFYYLEIANKLKDKNNFLSKIILQDFNFIEVIDEIISEFKKYDVDELQLQEYLKNNNYNNIKLRDVLEFYSEYNKYLIEKSYIDNNDYISIISNKLEHVDISNYIFYIDGYYNFTKQEYNYIEKLIKYGAKVVISVIGDINRYINKSFINNTEDDGFLKTIEYDFINFNDLESKLKYKLDIYRKSHEVISNLNFLISKNKILDYKIISMNLHNNKVYSYEIEFDNYKIFSIKLLNKRNKYRYNNNFELSKLVDKYPKILDANLERMKEDSSLYIKSFRTKEEEILQVSRDIYKIKKDCKDITDKDIAILYRDSNYEKYINLFRDYGINVHLDKDLDVSKHRLIKFITNILNYGNTNFKDDILNVLKTNILDFSELYYRYLMKYILFNDFSISDKKLLKEIDINKNALKEKLLEFKDLIILDDNNIHIKQVDLFELINILDEKLIINYEDINNDDFLIPNKKYSETALLIIQQILLDIDKLIKKVHKQKTFKSYIKKIDDILIYFNVKMNMEYYSEEYEFLEELLQNSIDRQIYSKFLEILDSLIVNLGDESVNYDNFRNILIKSLNNIKYRSIPEIDNFVIMSNVDLAKVENKKVVFLIGFDKENYPKKISPNGIITDKDKESFIENNIRIFPTTKNLLVDEEFVSYIGISRSSSKLYISYTYKTNKEDDISIYFENIKKIFPKNYTSSESILSADNIISLDYKYITGKILLDSYNFEDIYTLSELNRLQSKLLNYKKSISNDSETYKKVNNVLYKIELLKNKENEKVVNKEKQVNEYIYKELDDENRLKDNNYAIFYDLKQKENNEINLENNLEILNASKFLNFSASKLNSYLKNPYIFFVKYILNIKEISEYSINPLNTGNFYHSILDEQSIKDLILKESEKAQMFDYIDEYVINKNYIFNYVKKIVEESEKEDIKNYLKLINKIDTNKYLLKKSLLKITQSICLEIKYTAITGYKILSTEKRFEFNIKKEYIEFTLDDKKSFRKIENKYNLSNVKFSGFIDRIDKNGKNYLIIDYKSSETDFNYNGFYNGEVSQLLTYIVALELMYNENTYNIMGAFYRQISDYNKEESKYRLRGLVNMDLLLTSDFALNSNKVMFTRVTKNKAINGGDAYKAYSSKELEKLVQINIDNILNIIYKIRNFEFYIEDELSYLYKYAFLENTTIEKEYDIISNKELRGKILDKANNSLID</sequence>
<evidence type="ECO:0000259" key="11">
    <source>
        <dbReference type="Pfam" id="PF21445"/>
    </source>
</evidence>
<keyword evidence="9" id="KW-0234">DNA repair</keyword>
<evidence type="ECO:0000256" key="7">
    <source>
        <dbReference type="ARBA" id="ARBA00022840"/>
    </source>
</evidence>
<dbReference type="SUPFAM" id="SSF52980">
    <property type="entry name" value="Restriction endonuclease-like"/>
    <property type="match status" value="1"/>
</dbReference>
<dbReference type="InterPro" id="IPR011335">
    <property type="entry name" value="Restrct_endonuc-II-like"/>
</dbReference>
<feature type="domain" description="PD-(D/E)XK endonuclease-like" evidence="10">
    <location>
        <begin position="911"/>
        <end position="1164"/>
    </location>
</feature>
<dbReference type="InterPro" id="IPR038726">
    <property type="entry name" value="PDDEXK_AddAB-type"/>
</dbReference>
<evidence type="ECO:0000256" key="2">
    <source>
        <dbReference type="ARBA" id="ARBA00022741"/>
    </source>
</evidence>
<keyword evidence="13" id="KW-1185">Reference proteome</keyword>
<evidence type="ECO:0000256" key="3">
    <source>
        <dbReference type="ARBA" id="ARBA00022763"/>
    </source>
</evidence>
<dbReference type="InterPro" id="IPR049035">
    <property type="entry name" value="ADDB_N"/>
</dbReference>
<evidence type="ECO:0000256" key="6">
    <source>
        <dbReference type="ARBA" id="ARBA00022839"/>
    </source>
</evidence>
<dbReference type="EMBL" id="JACBYF010000012">
    <property type="protein sequence ID" value="NYS47768.1"/>
    <property type="molecule type" value="Genomic_DNA"/>
</dbReference>
<dbReference type="Pfam" id="PF12705">
    <property type="entry name" value="PDDEXK_1"/>
    <property type="match status" value="1"/>
</dbReference>
<keyword evidence="1" id="KW-0540">Nuclease</keyword>
<dbReference type="SUPFAM" id="SSF52540">
    <property type="entry name" value="P-loop containing nucleoside triphosphate hydrolases"/>
    <property type="match status" value="2"/>
</dbReference>
<evidence type="ECO:0000256" key="8">
    <source>
        <dbReference type="ARBA" id="ARBA00023125"/>
    </source>
</evidence>
<evidence type="ECO:0000256" key="5">
    <source>
        <dbReference type="ARBA" id="ARBA00022806"/>
    </source>
</evidence>
<dbReference type="InterPro" id="IPR027417">
    <property type="entry name" value="P-loop_NTPase"/>
</dbReference>
<keyword evidence="6" id="KW-0269">Exonuclease</keyword>
<dbReference type="InterPro" id="IPR011604">
    <property type="entry name" value="PDDEXK-like_dom_sf"/>
</dbReference>
<dbReference type="RefSeq" id="WP_179941553.1">
    <property type="nucleotide sequence ID" value="NZ_JACBYF010000012.1"/>
</dbReference>
<evidence type="ECO:0000259" key="10">
    <source>
        <dbReference type="Pfam" id="PF12705"/>
    </source>
</evidence>
<keyword evidence="2" id="KW-0547">Nucleotide-binding</keyword>
<dbReference type="Gene3D" id="3.90.320.10">
    <property type="match status" value="1"/>
</dbReference>
<proteinExistence type="predicted"/>
<keyword evidence="7" id="KW-0067">ATP-binding</keyword>
<feature type="domain" description="ATP-dependent helicase/deoxyribonuclease subunit B N-terminal" evidence="11">
    <location>
        <begin position="6"/>
        <end position="229"/>
    </location>
</feature>
<name>A0ABX2SZH7_9BACL</name>